<keyword evidence="4" id="KW-1185">Reference proteome</keyword>
<dbReference type="HOGENOM" id="CLU_047470_1_0_1"/>
<evidence type="ECO:0008006" key="5">
    <source>
        <dbReference type="Google" id="ProtNLM"/>
    </source>
</evidence>
<dbReference type="InterPro" id="IPR013785">
    <property type="entry name" value="Aldolase_TIM"/>
</dbReference>
<dbReference type="GO" id="GO:0009052">
    <property type="term" value="P:pentose-phosphate shunt, non-oxidative branch"/>
    <property type="evidence" value="ECO:0007669"/>
    <property type="project" value="TreeGrafter"/>
</dbReference>
<dbReference type="RefSeq" id="XP_009552203.1">
    <property type="nucleotide sequence ID" value="XM_009553908.1"/>
</dbReference>
<dbReference type="eggNOG" id="KOG2772">
    <property type="taxonomic scope" value="Eukaryota"/>
</dbReference>
<evidence type="ECO:0000256" key="1">
    <source>
        <dbReference type="ARBA" id="ARBA00023270"/>
    </source>
</evidence>
<name>W4JQZ7_HETIT</name>
<dbReference type="KEGG" id="hir:HETIRDRAFT_481526"/>
<dbReference type="OrthoDB" id="1711136at2759"/>
<proteinExistence type="predicted"/>
<dbReference type="EMBL" id="KI925465">
    <property type="protein sequence ID" value="ETW75968.1"/>
    <property type="molecule type" value="Genomic_DNA"/>
</dbReference>
<organism evidence="3 4">
    <name type="scientific">Heterobasidion irregulare (strain TC 32-1)</name>
    <dbReference type="NCBI Taxonomy" id="747525"/>
    <lineage>
        <taxon>Eukaryota</taxon>
        <taxon>Fungi</taxon>
        <taxon>Dikarya</taxon>
        <taxon>Basidiomycota</taxon>
        <taxon>Agaricomycotina</taxon>
        <taxon>Agaricomycetes</taxon>
        <taxon>Russulales</taxon>
        <taxon>Bondarzewiaceae</taxon>
        <taxon>Heterobasidion</taxon>
        <taxon>Heterobasidion annosum species complex</taxon>
    </lineage>
</organism>
<dbReference type="SUPFAM" id="SSF51569">
    <property type="entry name" value="Aldolase"/>
    <property type="match status" value="1"/>
</dbReference>
<feature type="compositionally biased region" description="Low complexity" evidence="2">
    <location>
        <begin position="280"/>
        <end position="291"/>
    </location>
</feature>
<protein>
    <recommendedName>
        <fullName evidence="5">Transaldolase</fullName>
    </recommendedName>
</protein>
<evidence type="ECO:0000256" key="2">
    <source>
        <dbReference type="SAM" id="MobiDB-lite"/>
    </source>
</evidence>
<evidence type="ECO:0000313" key="3">
    <source>
        <dbReference type="EMBL" id="ETW75968.1"/>
    </source>
</evidence>
<gene>
    <name evidence="3" type="ORF">HETIRDRAFT_481526</name>
</gene>
<reference evidence="3 4" key="1">
    <citation type="journal article" date="2012" name="New Phytol.">
        <title>Insight into trade-off between wood decay and parasitism from the genome of a fungal forest pathogen.</title>
        <authorList>
            <person name="Olson A."/>
            <person name="Aerts A."/>
            <person name="Asiegbu F."/>
            <person name="Belbahri L."/>
            <person name="Bouzid O."/>
            <person name="Broberg A."/>
            <person name="Canback B."/>
            <person name="Coutinho P.M."/>
            <person name="Cullen D."/>
            <person name="Dalman K."/>
            <person name="Deflorio G."/>
            <person name="van Diepen L.T."/>
            <person name="Dunand C."/>
            <person name="Duplessis S."/>
            <person name="Durling M."/>
            <person name="Gonthier P."/>
            <person name="Grimwood J."/>
            <person name="Fossdal C.G."/>
            <person name="Hansson D."/>
            <person name="Henrissat B."/>
            <person name="Hietala A."/>
            <person name="Himmelstrand K."/>
            <person name="Hoffmeister D."/>
            <person name="Hogberg N."/>
            <person name="James T.Y."/>
            <person name="Karlsson M."/>
            <person name="Kohler A."/>
            <person name="Kues U."/>
            <person name="Lee Y.H."/>
            <person name="Lin Y.C."/>
            <person name="Lind M."/>
            <person name="Lindquist E."/>
            <person name="Lombard V."/>
            <person name="Lucas S."/>
            <person name="Lunden K."/>
            <person name="Morin E."/>
            <person name="Murat C."/>
            <person name="Park J."/>
            <person name="Raffaello T."/>
            <person name="Rouze P."/>
            <person name="Salamov A."/>
            <person name="Schmutz J."/>
            <person name="Solheim H."/>
            <person name="Stahlberg J."/>
            <person name="Velez H."/>
            <person name="de Vries R.P."/>
            <person name="Wiebenga A."/>
            <person name="Woodward S."/>
            <person name="Yakovlev I."/>
            <person name="Garbelotto M."/>
            <person name="Martin F."/>
            <person name="Grigoriev I.V."/>
            <person name="Stenlid J."/>
        </authorList>
    </citation>
    <scope>NUCLEOTIDE SEQUENCE [LARGE SCALE GENOMIC DNA]</scope>
    <source>
        <strain evidence="3 4">TC 32-1</strain>
    </source>
</reference>
<feature type="region of interest" description="Disordered" evidence="2">
    <location>
        <begin position="271"/>
        <end position="291"/>
    </location>
</feature>
<dbReference type="Proteomes" id="UP000030671">
    <property type="component" value="Unassembled WGS sequence"/>
</dbReference>
<dbReference type="STRING" id="747525.W4JQZ7"/>
<evidence type="ECO:0000313" key="4">
    <source>
        <dbReference type="Proteomes" id="UP000030671"/>
    </source>
</evidence>
<sequence length="339" mass="36586">MATTLLAQTRTALVVDVDSMDPDVAARHTSATERFCDMTSNQAIVYSESIRPERLPLFKEAVQKARARGKVLNEQRIVDDAVDLFTVLLAKAVYPHLTGRVHAQTSPAAAYDTEETIAHAKRLVSVFEANGIPKERISIKIPTTPESIVACQYLEKIGIRTLATCLFSVSQALAASEAGCLYIAPYFNELRVHFEPGIWKEYKDTAAEHPMALVIADIVKTYKQIGSKTLIMPASIVTAAEVLALVSLHPDHLTLSGSVLDQLAALPAAEFPPSAPAAPPTESSSDPSTDYLASGGANLRAALAADAESTRKLADALKIFGEMEDKLKDLVRKELTTTT</sequence>
<dbReference type="GO" id="GO:0005975">
    <property type="term" value="P:carbohydrate metabolic process"/>
    <property type="evidence" value="ECO:0007669"/>
    <property type="project" value="InterPro"/>
</dbReference>
<dbReference type="GeneID" id="20677976"/>
<dbReference type="InParanoid" id="W4JQZ7"/>
<dbReference type="GO" id="GO:0004801">
    <property type="term" value="F:transaldolase activity"/>
    <property type="evidence" value="ECO:0007669"/>
    <property type="project" value="TreeGrafter"/>
</dbReference>
<dbReference type="AlphaFoldDB" id="W4JQZ7"/>
<dbReference type="Pfam" id="PF00923">
    <property type="entry name" value="TAL_FSA"/>
    <property type="match status" value="1"/>
</dbReference>
<dbReference type="PANTHER" id="PTHR10683">
    <property type="entry name" value="TRANSALDOLASE"/>
    <property type="match status" value="1"/>
</dbReference>
<accession>W4JQZ7</accession>
<dbReference type="Gene3D" id="3.20.20.70">
    <property type="entry name" value="Aldolase class I"/>
    <property type="match status" value="1"/>
</dbReference>
<dbReference type="PANTHER" id="PTHR10683:SF39">
    <property type="entry name" value="TRANSALDOLASE"/>
    <property type="match status" value="1"/>
</dbReference>
<dbReference type="InterPro" id="IPR001585">
    <property type="entry name" value="TAL/FSA"/>
</dbReference>
<keyword evidence="1" id="KW-0704">Schiff base</keyword>